<evidence type="ECO:0000256" key="2">
    <source>
        <dbReference type="SAM" id="Phobius"/>
    </source>
</evidence>
<dbReference type="EMBL" id="PQWO01000024">
    <property type="protein sequence ID" value="PZD70971.1"/>
    <property type="molecule type" value="Genomic_DNA"/>
</dbReference>
<evidence type="ECO:0008006" key="5">
    <source>
        <dbReference type="Google" id="ProtNLM"/>
    </source>
</evidence>
<accession>A0A2W1JNZ9</accession>
<comment type="caution">
    <text evidence="3">The sequence shown here is derived from an EMBL/GenBank/DDBJ whole genome shotgun (WGS) entry which is preliminary data.</text>
</comment>
<sequence length="215" mass="24140">MTKNIAQSDNQSFDEPPIIPEASGNRIFTVPLPDPISKNVEAIAALQSREVQDLPFHQRLLESIAHLFDQPQFLYFLLIGLAIWILGGFLAKTGIFPFDWPMFSWSGQGLDAAALLISTGVLVRQSRQESFAEQRSQLTLQLNLLSEQKIAKIIALLEELRTDLPNVVERHDPEAQIMQEAADPLQVIDALQENLERELLLDPLSELSSDRTNSQ</sequence>
<evidence type="ECO:0000313" key="4">
    <source>
        <dbReference type="Proteomes" id="UP000248857"/>
    </source>
</evidence>
<keyword evidence="2" id="KW-0472">Membrane</keyword>
<proteinExistence type="predicted"/>
<dbReference type="Proteomes" id="UP000248857">
    <property type="component" value="Unassembled WGS sequence"/>
</dbReference>
<keyword evidence="4" id="KW-1185">Reference proteome</keyword>
<protein>
    <recommendedName>
        <fullName evidence="5">DUF1003 domain-containing protein</fullName>
    </recommendedName>
</protein>
<feature type="region of interest" description="Disordered" evidence="1">
    <location>
        <begin position="1"/>
        <end position="20"/>
    </location>
</feature>
<keyword evidence="2" id="KW-1133">Transmembrane helix</keyword>
<dbReference type="AlphaFoldDB" id="A0A2W1JNZ9"/>
<gene>
    <name evidence="3" type="ORF">C1752_08660</name>
</gene>
<name>A0A2W1JNZ9_9CYAN</name>
<dbReference type="Pfam" id="PF06210">
    <property type="entry name" value="DUF1003"/>
    <property type="match status" value="1"/>
</dbReference>
<dbReference type="RefSeq" id="WP_110988528.1">
    <property type="nucleotide sequence ID" value="NZ_CAWNWM010000024.1"/>
</dbReference>
<feature type="transmembrane region" description="Helical" evidence="2">
    <location>
        <begin position="73"/>
        <end position="91"/>
    </location>
</feature>
<organism evidence="3 4">
    <name type="scientific">Acaryochloris thomasi RCC1774</name>
    <dbReference type="NCBI Taxonomy" id="1764569"/>
    <lineage>
        <taxon>Bacteria</taxon>
        <taxon>Bacillati</taxon>
        <taxon>Cyanobacteriota</taxon>
        <taxon>Cyanophyceae</taxon>
        <taxon>Acaryochloridales</taxon>
        <taxon>Acaryochloridaceae</taxon>
        <taxon>Acaryochloris</taxon>
        <taxon>Acaryochloris thomasi</taxon>
    </lineage>
</organism>
<evidence type="ECO:0000256" key="1">
    <source>
        <dbReference type="SAM" id="MobiDB-lite"/>
    </source>
</evidence>
<dbReference type="OrthoDB" id="9795736at2"/>
<dbReference type="InterPro" id="IPR010406">
    <property type="entry name" value="DUF1003"/>
</dbReference>
<feature type="compositionally biased region" description="Polar residues" evidence="1">
    <location>
        <begin position="1"/>
        <end position="13"/>
    </location>
</feature>
<evidence type="ECO:0000313" key="3">
    <source>
        <dbReference type="EMBL" id="PZD70971.1"/>
    </source>
</evidence>
<keyword evidence="2" id="KW-0812">Transmembrane</keyword>
<reference evidence="3 4" key="1">
    <citation type="journal article" date="2018" name="Sci. Rep.">
        <title>A novel species of the marine cyanobacterium Acaryochloris with a unique pigment content and lifestyle.</title>
        <authorList>
            <person name="Partensky F."/>
            <person name="Six C."/>
            <person name="Ratin M."/>
            <person name="Garczarek L."/>
            <person name="Vaulot D."/>
            <person name="Probert I."/>
            <person name="Calteau A."/>
            <person name="Gourvil P."/>
            <person name="Marie D."/>
            <person name="Grebert T."/>
            <person name="Bouchier C."/>
            <person name="Le Panse S."/>
            <person name="Gachenot M."/>
            <person name="Rodriguez F."/>
            <person name="Garrido J.L."/>
        </authorList>
    </citation>
    <scope>NUCLEOTIDE SEQUENCE [LARGE SCALE GENOMIC DNA]</scope>
    <source>
        <strain evidence="3 4">RCC1774</strain>
    </source>
</reference>